<proteinExistence type="predicted"/>
<protein>
    <submittedName>
        <fullName evidence="1">Uncharacterized protein</fullName>
    </submittedName>
</protein>
<accession>X1V953</accession>
<reference evidence="1" key="1">
    <citation type="journal article" date="2014" name="Front. Microbiol.">
        <title>High frequency of phylogenetically diverse reductive dehalogenase-homologous genes in deep subseafloor sedimentary metagenomes.</title>
        <authorList>
            <person name="Kawai M."/>
            <person name="Futagami T."/>
            <person name="Toyoda A."/>
            <person name="Takaki Y."/>
            <person name="Nishi S."/>
            <person name="Hori S."/>
            <person name="Arai W."/>
            <person name="Tsubouchi T."/>
            <person name="Morono Y."/>
            <person name="Uchiyama I."/>
            <person name="Ito T."/>
            <person name="Fujiyama A."/>
            <person name="Inagaki F."/>
            <person name="Takami H."/>
        </authorList>
    </citation>
    <scope>NUCLEOTIDE SEQUENCE</scope>
    <source>
        <strain evidence="1">Expedition CK06-06</strain>
    </source>
</reference>
<comment type="caution">
    <text evidence="1">The sequence shown here is derived from an EMBL/GenBank/DDBJ whole genome shotgun (WGS) entry which is preliminary data.</text>
</comment>
<name>X1V953_9ZZZZ</name>
<feature type="non-terminal residue" evidence="1">
    <location>
        <position position="52"/>
    </location>
</feature>
<gene>
    <name evidence="1" type="ORF">S12H4_51316</name>
</gene>
<dbReference type="EMBL" id="BARW01032418">
    <property type="protein sequence ID" value="GAJ13022.1"/>
    <property type="molecule type" value="Genomic_DNA"/>
</dbReference>
<dbReference type="AlphaFoldDB" id="X1V953"/>
<evidence type="ECO:0000313" key="1">
    <source>
        <dbReference type="EMBL" id="GAJ13022.1"/>
    </source>
</evidence>
<sequence length="52" mass="5807">MIIGGLFILLLAMVTIYFKVLPLFPLKQVSESLPVSEEILESVVVVEEEKDS</sequence>
<organism evidence="1">
    <name type="scientific">marine sediment metagenome</name>
    <dbReference type="NCBI Taxonomy" id="412755"/>
    <lineage>
        <taxon>unclassified sequences</taxon>
        <taxon>metagenomes</taxon>
        <taxon>ecological metagenomes</taxon>
    </lineage>
</organism>